<keyword evidence="1" id="KW-1133">Transmembrane helix</keyword>
<evidence type="ECO:0000313" key="3">
    <source>
        <dbReference type="Proteomes" id="UP000441523"/>
    </source>
</evidence>
<gene>
    <name evidence="2" type="ORF">F6X51_16285</name>
</gene>
<dbReference type="Proteomes" id="UP000441523">
    <property type="component" value="Unassembled WGS sequence"/>
</dbReference>
<sequence>MILTTLPLWLSDVLTSGFTFFGAENPFVQTIMTEMLSVLILFGLLVINVIDHPAAGSVRVGPEALITVLADFDAAR</sequence>
<comment type="caution">
    <text evidence="2">The sequence shown here is derived from an EMBL/GenBank/DDBJ whole genome shotgun (WGS) entry which is preliminary data.</text>
</comment>
<evidence type="ECO:0000313" key="2">
    <source>
        <dbReference type="EMBL" id="KAB1072270.1"/>
    </source>
</evidence>
<keyword evidence="1" id="KW-0812">Transmembrane</keyword>
<dbReference type="RefSeq" id="WP_150964736.1">
    <property type="nucleotide sequence ID" value="NZ_VZZJ01000014.1"/>
</dbReference>
<protein>
    <submittedName>
        <fullName evidence="2">Uncharacterized protein</fullName>
    </submittedName>
</protein>
<organism evidence="2 3">
    <name type="scientific">Methylobacterium planeticum</name>
    <dbReference type="NCBI Taxonomy" id="2615211"/>
    <lineage>
        <taxon>Bacteria</taxon>
        <taxon>Pseudomonadati</taxon>
        <taxon>Pseudomonadota</taxon>
        <taxon>Alphaproteobacteria</taxon>
        <taxon>Hyphomicrobiales</taxon>
        <taxon>Methylobacteriaceae</taxon>
        <taxon>Methylobacterium</taxon>
    </lineage>
</organism>
<proteinExistence type="predicted"/>
<feature type="transmembrane region" description="Helical" evidence="1">
    <location>
        <begin position="31"/>
        <end position="50"/>
    </location>
</feature>
<dbReference type="EMBL" id="VZZJ01000014">
    <property type="protein sequence ID" value="KAB1072270.1"/>
    <property type="molecule type" value="Genomic_DNA"/>
</dbReference>
<reference evidence="2 3" key="1">
    <citation type="submission" date="2019-09" db="EMBL/GenBank/DDBJ databases">
        <title>YIM 132548 draft genome.</title>
        <authorList>
            <person name="Jiang L."/>
        </authorList>
    </citation>
    <scope>NUCLEOTIDE SEQUENCE [LARGE SCALE GENOMIC DNA]</scope>
    <source>
        <strain evidence="2 3">YIM 132548</strain>
    </source>
</reference>
<keyword evidence="3" id="KW-1185">Reference proteome</keyword>
<accession>A0A6N6MP58</accession>
<evidence type="ECO:0000256" key="1">
    <source>
        <dbReference type="SAM" id="Phobius"/>
    </source>
</evidence>
<keyword evidence="1" id="KW-0472">Membrane</keyword>
<name>A0A6N6MP58_9HYPH</name>
<dbReference type="AlphaFoldDB" id="A0A6N6MP58"/>